<dbReference type="PROSITE" id="PS51318">
    <property type="entry name" value="TAT"/>
    <property type="match status" value="1"/>
</dbReference>
<protein>
    <recommendedName>
        <fullName evidence="4">Lipoprotein</fullName>
    </recommendedName>
</protein>
<dbReference type="InterPro" id="IPR006311">
    <property type="entry name" value="TAT_signal"/>
</dbReference>
<name>A0A367EPB1_9ACTN</name>
<sequence>MSLTPSPATARPRRRSLLTGALGAGGAALATPLAAGCTDGRDATDDAGHRGAAAGLRHRAARDSEHLLARYDGTAKVHPATAARLRPLRAEVARHVRVLRGSESGTGSPSPSGAPRRGRQPGSSTGPEPSAKPPSPDTSSVPEDEKKALAALAEAERRLSSARTKALAGAEPQIARLLASIAACGAAHSFLLDEHGRASGEPGKASGGAEQDGRGGGKDDGGKGEGATDE</sequence>
<feature type="compositionally biased region" description="Low complexity" evidence="1">
    <location>
        <begin position="101"/>
        <end position="124"/>
    </location>
</feature>
<feature type="region of interest" description="Disordered" evidence="1">
    <location>
        <begin position="35"/>
        <end position="61"/>
    </location>
</feature>
<reference evidence="2 3" key="1">
    <citation type="submission" date="2018-06" db="EMBL/GenBank/DDBJ databases">
        <title>Streptomyces reniochalinae sp. nov. and Streptomyces diacarnus sp. nov. from marine sponges.</title>
        <authorList>
            <person name="Li L."/>
        </authorList>
    </citation>
    <scope>NUCLEOTIDE SEQUENCE [LARGE SCALE GENOMIC DNA]</scope>
    <source>
        <strain evidence="2 3">LHW51701</strain>
    </source>
</reference>
<evidence type="ECO:0000313" key="3">
    <source>
        <dbReference type="Proteomes" id="UP000252914"/>
    </source>
</evidence>
<feature type="compositionally biased region" description="Basic and acidic residues" evidence="1">
    <location>
        <begin position="211"/>
        <end position="223"/>
    </location>
</feature>
<accession>A0A367EPB1</accession>
<gene>
    <name evidence="2" type="ORF">DTL70_25025</name>
</gene>
<dbReference type="Proteomes" id="UP000252914">
    <property type="component" value="Unassembled WGS sequence"/>
</dbReference>
<keyword evidence="3" id="KW-1185">Reference proteome</keyword>
<feature type="region of interest" description="Disordered" evidence="1">
    <location>
        <begin position="195"/>
        <end position="230"/>
    </location>
</feature>
<evidence type="ECO:0000256" key="1">
    <source>
        <dbReference type="SAM" id="MobiDB-lite"/>
    </source>
</evidence>
<dbReference type="AlphaFoldDB" id="A0A367EPB1"/>
<organism evidence="2 3">
    <name type="scientific">Streptomyces diacarni</name>
    <dbReference type="NCBI Taxonomy" id="2800381"/>
    <lineage>
        <taxon>Bacteria</taxon>
        <taxon>Bacillati</taxon>
        <taxon>Actinomycetota</taxon>
        <taxon>Actinomycetes</taxon>
        <taxon>Kitasatosporales</taxon>
        <taxon>Streptomycetaceae</taxon>
        <taxon>Streptomyces</taxon>
    </lineage>
</organism>
<evidence type="ECO:0000313" key="2">
    <source>
        <dbReference type="EMBL" id="RCG19948.1"/>
    </source>
</evidence>
<dbReference type="EMBL" id="QOIN01000048">
    <property type="protein sequence ID" value="RCG19948.1"/>
    <property type="molecule type" value="Genomic_DNA"/>
</dbReference>
<feature type="compositionally biased region" description="Basic and acidic residues" evidence="1">
    <location>
        <begin position="143"/>
        <end position="159"/>
    </location>
</feature>
<proteinExistence type="predicted"/>
<evidence type="ECO:0008006" key="4">
    <source>
        <dbReference type="Google" id="ProtNLM"/>
    </source>
</evidence>
<comment type="caution">
    <text evidence="2">The sequence shown here is derived from an EMBL/GenBank/DDBJ whole genome shotgun (WGS) entry which is preliminary data.</text>
</comment>
<dbReference type="RefSeq" id="WP_114024195.1">
    <property type="nucleotide sequence ID" value="NZ_QOIN01000048.1"/>
</dbReference>
<feature type="compositionally biased region" description="Basic and acidic residues" evidence="1">
    <location>
        <begin position="39"/>
        <end position="49"/>
    </location>
</feature>
<feature type="region of interest" description="Disordered" evidence="1">
    <location>
        <begin position="97"/>
        <end position="168"/>
    </location>
</feature>